<name>A0ABR9FVD0_9GAMM</name>
<keyword evidence="1" id="KW-0560">Oxidoreductase</keyword>
<dbReference type="PANTHER" id="PTHR30524:SF0">
    <property type="entry name" value="ALTRONATE OXIDOREDUCTASE-RELATED"/>
    <property type="match status" value="1"/>
</dbReference>
<dbReference type="InterPro" id="IPR013328">
    <property type="entry name" value="6PGD_dom2"/>
</dbReference>
<organism evidence="5 6">
    <name type="scientific">Halomonas colorata</name>
    <dbReference type="NCBI Taxonomy" id="2742615"/>
    <lineage>
        <taxon>Bacteria</taxon>
        <taxon>Pseudomonadati</taxon>
        <taxon>Pseudomonadota</taxon>
        <taxon>Gammaproteobacteria</taxon>
        <taxon>Oceanospirillales</taxon>
        <taxon>Halomonadaceae</taxon>
        <taxon>Halomonas</taxon>
    </lineage>
</organism>
<gene>
    <name evidence="5" type="ORF">EI547_03835</name>
</gene>
<protein>
    <submittedName>
        <fullName evidence="5">Mannitol dehydrogenase</fullName>
    </submittedName>
</protein>
<dbReference type="RefSeq" id="WP_192537057.1">
    <property type="nucleotide sequence ID" value="NZ_JABUZA010000002.1"/>
</dbReference>
<dbReference type="Proteomes" id="UP001645038">
    <property type="component" value="Unassembled WGS sequence"/>
</dbReference>
<dbReference type="SUPFAM" id="SSF51735">
    <property type="entry name" value="NAD(P)-binding Rossmann-fold domains"/>
    <property type="match status" value="1"/>
</dbReference>
<evidence type="ECO:0000256" key="2">
    <source>
        <dbReference type="ARBA" id="ARBA00023027"/>
    </source>
</evidence>
<keyword evidence="6" id="KW-1185">Reference proteome</keyword>
<reference evidence="5 6" key="1">
    <citation type="submission" date="2020-07" db="EMBL/GenBank/DDBJ databases">
        <title>Halophilic bacteria isolated from french cheeses.</title>
        <authorList>
            <person name="Kothe C.I."/>
            <person name="Farah-Kraiem B."/>
            <person name="Renault P."/>
            <person name="Dridi B."/>
        </authorList>
    </citation>
    <scope>NUCLEOTIDE SEQUENCE [LARGE SCALE GENOMIC DNA]</scope>
    <source>
        <strain evidence="5 6">FME20</strain>
    </source>
</reference>
<evidence type="ECO:0000259" key="3">
    <source>
        <dbReference type="Pfam" id="PF01232"/>
    </source>
</evidence>
<dbReference type="Gene3D" id="1.10.1040.10">
    <property type="entry name" value="N-(1-d-carboxylethyl)-l-norvaline Dehydrogenase, domain 2"/>
    <property type="match status" value="1"/>
</dbReference>
<dbReference type="InterPro" id="IPR013131">
    <property type="entry name" value="Mannitol_DH_N"/>
</dbReference>
<evidence type="ECO:0000256" key="1">
    <source>
        <dbReference type="ARBA" id="ARBA00023002"/>
    </source>
</evidence>
<dbReference type="Pfam" id="PF08125">
    <property type="entry name" value="Mannitol_dh_C"/>
    <property type="match status" value="1"/>
</dbReference>
<evidence type="ECO:0000259" key="4">
    <source>
        <dbReference type="Pfam" id="PF08125"/>
    </source>
</evidence>
<dbReference type="Gene3D" id="3.40.50.720">
    <property type="entry name" value="NAD(P)-binding Rossmann-like Domain"/>
    <property type="match status" value="1"/>
</dbReference>
<dbReference type="PANTHER" id="PTHR30524">
    <property type="entry name" value="MANNITOL-1-PHOSPHATE 5-DEHYDROGENASE"/>
    <property type="match status" value="1"/>
</dbReference>
<evidence type="ECO:0000313" key="5">
    <source>
        <dbReference type="EMBL" id="MBE0462589.1"/>
    </source>
</evidence>
<accession>A0ABR9FVD0</accession>
<feature type="domain" description="Mannitol dehydrogenase N-terminal" evidence="3">
    <location>
        <begin position="9"/>
        <end position="227"/>
    </location>
</feature>
<dbReference type="InterPro" id="IPR008927">
    <property type="entry name" value="6-PGluconate_DH-like_C_sf"/>
</dbReference>
<sequence>MRQPLSQASIVQFGTSRFLLGHVAAFASSAIAEEGSREAVLVVQTSARPEGKAKANALAHQDSYPLHIKGLRNGVPVEEHLSVSSVAGCLVAQDDWEALERHFIQTARWVISNTGDSGYDVAGDTSLSAVPASFPGKLTKLLYARFKAQRPGLTLLPCELIGSNGQVLKEIVSSLARKDYQDAHFSTWLDVECCWVNTLVDRIVSAPLEPVGAVAEPYALWAVQQAPCLIMPFEHPAIEVVSSLQPYELRKLHILNLAHTYLVDQWLTLDLTDSITYVREAMQEPKLRNALSEVMETEVLPVLALELPNMDLNVYWQSTLERFDNPFLDHRLKDIAQYHNDKLSRRIQPVVVMAKNYAIPTPKLSDALKRKNISNINDKTTLL</sequence>
<dbReference type="InterPro" id="IPR013118">
    <property type="entry name" value="Mannitol_DH_C"/>
</dbReference>
<proteinExistence type="predicted"/>
<dbReference type="Pfam" id="PF01232">
    <property type="entry name" value="Mannitol_dh"/>
    <property type="match status" value="1"/>
</dbReference>
<feature type="domain" description="Mannitol dehydrogenase C-terminal" evidence="4">
    <location>
        <begin position="244"/>
        <end position="354"/>
    </location>
</feature>
<dbReference type="EMBL" id="RRZB01000006">
    <property type="protein sequence ID" value="MBE0462589.1"/>
    <property type="molecule type" value="Genomic_DNA"/>
</dbReference>
<keyword evidence="2" id="KW-0520">NAD</keyword>
<evidence type="ECO:0000313" key="6">
    <source>
        <dbReference type="Proteomes" id="UP001645038"/>
    </source>
</evidence>
<comment type="caution">
    <text evidence="5">The sequence shown here is derived from an EMBL/GenBank/DDBJ whole genome shotgun (WGS) entry which is preliminary data.</text>
</comment>
<dbReference type="SUPFAM" id="SSF48179">
    <property type="entry name" value="6-phosphogluconate dehydrogenase C-terminal domain-like"/>
    <property type="match status" value="1"/>
</dbReference>
<dbReference type="InterPro" id="IPR036291">
    <property type="entry name" value="NAD(P)-bd_dom_sf"/>
</dbReference>